<dbReference type="RefSeq" id="XP_025352435.1">
    <property type="nucleotide sequence ID" value="XM_025495977.1"/>
</dbReference>
<dbReference type="GO" id="GO:0032259">
    <property type="term" value="P:methylation"/>
    <property type="evidence" value="ECO:0007669"/>
    <property type="project" value="UniProtKB-KW"/>
</dbReference>
<accession>A0A316V7E4</accession>
<dbReference type="Pfam" id="PF13649">
    <property type="entry name" value="Methyltransf_25"/>
    <property type="match status" value="1"/>
</dbReference>
<dbReference type="InterPro" id="IPR016461">
    <property type="entry name" value="COMT-like"/>
</dbReference>
<evidence type="ECO:0000313" key="3">
    <source>
        <dbReference type="Proteomes" id="UP000245771"/>
    </source>
</evidence>
<sequence length="110" mass="12438">PPKRVLDIGCGDGQWIVDMTQKWPEAEFIGMDLVPIQTPVKLLEKDVQKRVSWVVGNALQGLPFPDQCFDLVHIRFLNYGIPKQKWPGLLEEVNRVLSPAGELCILETDV</sequence>
<reference evidence="2 3" key="1">
    <citation type="journal article" date="2018" name="Mol. Biol. Evol.">
        <title>Broad Genomic Sampling Reveals a Smut Pathogenic Ancestry of the Fungal Clade Ustilaginomycotina.</title>
        <authorList>
            <person name="Kijpornyongpan T."/>
            <person name="Mondo S.J."/>
            <person name="Barry K."/>
            <person name="Sandor L."/>
            <person name="Lee J."/>
            <person name="Lipzen A."/>
            <person name="Pangilinan J."/>
            <person name="LaButti K."/>
            <person name="Hainaut M."/>
            <person name="Henrissat B."/>
            <person name="Grigoriev I.V."/>
            <person name="Spatafora J.W."/>
            <person name="Aime M.C."/>
        </authorList>
    </citation>
    <scope>NUCLEOTIDE SEQUENCE [LARGE SCALE GENOMIC DNA]</scope>
    <source>
        <strain evidence="2 3">MCA 3882</strain>
    </source>
</reference>
<keyword evidence="3" id="KW-1185">Reference proteome</keyword>
<dbReference type="InterPro" id="IPR029063">
    <property type="entry name" value="SAM-dependent_MTases_sf"/>
</dbReference>
<dbReference type="GeneID" id="37017758"/>
<name>A0A316V7E4_9BASI</name>
<keyword evidence="2" id="KW-0808">Transferase</keyword>
<dbReference type="SUPFAM" id="SSF53335">
    <property type="entry name" value="S-adenosyl-L-methionine-dependent methyltransferases"/>
    <property type="match status" value="1"/>
</dbReference>
<dbReference type="PROSITE" id="PS51683">
    <property type="entry name" value="SAM_OMT_II"/>
    <property type="match status" value="1"/>
</dbReference>
<dbReference type="CDD" id="cd02440">
    <property type="entry name" value="AdoMet_MTases"/>
    <property type="match status" value="1"/>
</dbReference>
<gene>
    <name evidence="2" type="ORF">FA14DRAFT_112382</name>
</gene>
<feature type="non-terminal residue" evidence="2">
    <location>
        <position position="110"/>
    </location>
</feature>
<feature type="domain" description="Methyltransferase" evidence="1">
    <location>
        <begin position="5"/>
        <end position="101"/>
    </location>
</feature>
<dbReference type="Proteomes" id="UP000245771">
    <property type="component" value="Unassembled WGS sequence"/>
</dbReference>
<dbReference type="EMBL" id="KZ819606">
    <property type="protein sequence ID" value="PWN32133.1"/>
    <property type="molecule type" value="Genomic_DNA"/>
</dbReference>
<dbReference type="STRING" id="1280837.A0A316V7E4"/>
<keyword evidence="2" id="KW-0489">Methyltransferase</keyword>
<proteinExistence type="predicted"/>
<protein>
    <submittedName>
        <fullName evidence="2">S-adenosyl-L-methionine-dependent methyltransferase</fullName>
    </submittedName>
</protein>
<dbReference type="InterPro" id="IPR041698">
    <property type="entry name" value="Methyltransf_25"/>
</dbReference>
<dbReference type="GO" id="GO:0008168">
    <property type="term" value="F:methyltransferase activity"/>
    <property type="evidence" value="ECO:0007669"/>
    <property type="project" value="UniProtKB-KW"/>
</dbReference>
<dbReference type="Gene3D" id="3.40.50.150">
    <property type="entry name" value="Vaccinia Virus protein VP39"/>
    <property type="match status" value="1"/>
</dbReference>
<dbReference type="OrthoDB" id="2013972at2759"/>
<feature type="non-terminal residue" evidence="2">
    <location>
        <position position="1"/>
    </location>
</feature>
<organism evidence="2 3">
    <name type="scientific">Meira miltonrushii</name>
    <dbReference type="NCBI Taxonomy" id="1280837"/>
    <lineage>
        <taxon>Eukaryota</taxon>
        <taxon>Fungi</taxon>
        <taxon>Dikarya</taxon>
        <taxon>Basidiomycota</taxon>
        <taxon>Ustilaginomycotina</taxon>
        <taxon>Exobasidiomycetes</taxon>
        <taxon>Exobasidiales</taxon>
        <taxon>Brachybasidiaceae</taxon>
        <taxon>Meira</taxon>
    </lineage>
</organism>
<dbReference type="PANTHER" id="PTHR43591">
    <property type="entry name" value="METHYLTRANSFERASE"/>
    <property type="match status" value="1"/>
</dbReference>
<dbReference type="PANTHER" id="PTHR43591:SF24">
    <property type="entry name" value="2-METHOXY-6-POLYPRENYL-1,4-BENZOQUINOL METHYLASE, MITOCHONDRIAL"/>
    <property type="match status" value="1"/>
</dbReference>
<evidence type="ECO:0000259" key="1">
    <source>
        <dbReference type="Pfam" id="PF13649"/>
    </source>
</evidence>
<evidence type="ECO:0000313" key="2">
    <source>
        <dbReference type="EMBL" id="PWN32133.1"/>
    </source>
</evidence>
<dbReference type="InParanoid" id="A0A316V7E4"/>
<dbReference type="AlphaFoldDB" id="A0A316V7E4"/>